<accession>A0A8D5FRM6</accession>
<dbReference type="GO" id="GO:0061504">
    <property type="term" value="P:cyclic threonylcarbamoyladenosine biosynthetic process"/>
    <property type="evidence" value="ECO:0007669"/>
    <property type="project" value="TreeGrafter"/>
</dbReference>
<keyword evidence="3" id="KW-1185">Reference proteome</keyword>
<evidence type="ECO:0000259" key="1">
    <source>
        <dbReference type="Pfam" id="PF00899"/>
    </source>
</evidence>
<proteinExistence type="predicted"/>
<dbReference type="RefSeq" id="WP_228855390.1">
    <property type="nucleotide sequence ID" value="NZ_AP024086.1"/>
</dbReference>
<dbReference type="KEGG" id="dbk:DGMP_37970"/>
<dbReference type="Proteomes" id="UP000826725">
    <property type="component" value="Chromosome"/>
</dbReference>
<sequence length="287" mass="31352">MITSKDFLHLLRSSSTRKKRPDGSPYNSLSVEKVLYLAGKTDKSLKDIELAALENDIIPERYCRNQTSISNEGQKRLLQSHVAIIGLGGLGGTVTEILARIGTGRMTLIDGDIFDDSNLNRQLLSTVDYLGTSKASAAARRVGKINPAVETIPHDTFFTAENGENLLKDVDLAIDCLDTISYRFTLENICKELNIPMVSAAIGGSCGQATVIFPEDPGLKLIYGDQDKKTERGIEATLGTLPFAAVYMAAVECAEAVTLLLGRKPELRKKLFLADTREHTSELIDFT</sequence>
<dbReference type="Pfam" id="PF00899">
    <property type="entry name" value="ThiF"/>
    <property type="match status" value="1"/>
</dbReference>
<dbReference type="InterPro" id="IPR045886">
    <property type="entry name" value="ThiF/MoeB/HesA"/>
</dbReference>
<dbReference type="EMBL" id="AP024086">
    <property type="protein sequence ID" value="BCL63104.1"/>
    <property type="molecule type" value="Genomic_DNA"/>
</dbReference>
<feature type="domain" description="THIF-type NAD/FAD binding fold" evidence="1">
    <location>
        <begin position="62"/>
        <end position="279"/>
    </location>
</feature>
<dbReference type="AlphaFoldDB" id="A0A8D5FRM6"/>
<gene>
    <name evidence="2" type="ORF">DGMP_37970</name>
</gene>
<organism evidence="2 3">
    <name type="scientific">Desulfomarina profundi</name>
    <dbReference type="NCBI Taxonomy" id="2772557"/>
    <lineage>
        <taxon>Bacteria</taxon>
        <taxon>Pseudomonadati</taxon>
        <taxon>Thermodesulfobacteriota</taxon>
        <taxon>Desulfobulbia</taxon>
        <taxon>Desulfobulbales</taxon>
        <taxon>Desulfobulbaceae</taxon>
        <taxon>Desulfomarina</taxon>
    </lineage>
</organism>
<dbReference type="PANTHER" id="PTHR43267">
    <property type="entry name" value="TRNA THREONYLCARBAMOYLADENOSINE DEHYDRATASE"/>
    <property type="match status" value="1"/>
</dbReference>
<dbReference type="PANTHER" id="PTHR43267:SF1">
    <property type="entry name" value="TRNA THREONYLCARBAMOYLADENOSINE DEHYDRATASE"/>
    <property type="match status" value="1"/>
</dbReference>
<dbReference type="CDD" id="cd00757">
    <property type="entry name" value="ThiF_MoeB_HesA_family"/>
    <property type="match status" value="1"/>
</dbReference>
<reference evidence="2" key="1">
    <citation type="submission" date="2020-09" db="EMBL/GenBank/DDBJ databases">
        <title>Desulfogranum mesoprofundum gen. nov., sp. nov., a novel mesophilic, sulfate-reducing chemolithoautotroph isolated from a deep-sea hydrothermal vent chimney in the Suiyo Seamount.</title>
        <authorList>
            <person name="Hashimoto Y."/>
            <person name="Nakagawa S."/>
        </authorList>
    </citation>
    <scope>NUCLEOTIDE SEQUENCE</scope>
    <source>
        <strain evidence="2">KT2</strain>
    </source>
</reference>
<dbReference type="GO" id="GO:0061503">
    <property type="term" value="F:tRNA threonylcarbamoyladenosine dehydratase"/>
    <property type="evidence" value="ECO:0007669"/>
    <property type="project" value="TreeGrafter"/>
</dbReference>
<dbReference type="InterPro" id="IPR000594">
    <property type="entry name" value="ThiF_NAD_FAD-bd"/>
</dbReference>
<protein>
    <recommendedName>
        <fullName evidence="1">THIF-type NAD/FAD binding fold domain-containing protein</fullName>
    </recommendedName>
</protein>
<name>A0A8D5FRM6_9BACT</name>
<evidence type="ECO:0000313" key="2">
    <source>
        <dbReference type="EMBL" id="BCL63104.1"/>
    </source>
</evidence>
<evidence type="ECO:0000313" key="3">
    <source>
        <dbReference type="Proteomes" id="UP000826725"/>
    </source>
</evidence>